<dbReference type="RefSeq" id="WP_153302991.1">
    <property type="nucleotide sequence ID" value="NZ_LT796768.1"/>
</dbReference>
<feature type="transmembrane region" description="Helical" evidence="3">
    <location>
        <begin position="37"/>
        <end position="56"/>
    </location>
</feature>
<evidence type="ECO:0000256" key="1">
    <source>
        <dbReference type="SAM" id="Coils"/>
    </source>
</evidence>
<proteinExistence type="predicted"/>
<keyword evidence="5" id="KW-1185">Reference proteome</keyword>
<reference evidence="5" key="1">
    <citation type="submission" date="2017-02" db="EMBL/GenBank/DDBJ databases">
        <authorList>
            <person name="Varghese N."/>
            <person name="Submissions S."/>
        </authorList>
    </citation>
    <scope>NUCLEOTIDE SEQUENCE [LARGE SCALE GENOMIC DNA]</scope>
    <source>
        <strain evidence="5">9H-4</strain>
    </source>
</reference>
<dbReference type="STRING" id="1736691.SAMN06295964_2319"/>
<feature type="compositionally biased region" description="Basic and acidic residues" evidence="2">
    <location>
        <begin position="157"/>
        <end position="170"/>
    </location>
</feature>
<keyword evidence="3" id="KW-1133">Transmembrane helix</keyword>
<dbReference type="EMBL" id="LT796768">
    <property type="protein sequence ID" value="SKB08769.1"/>
    <property type="molecule type" value="Genomic_DNA"/>
</dbReference>
<dbReference type="OrthoDB" id="9830459at2"/>
<dbReference type="Proteomes" id="UP000191040">
    <property type="component" value="Chromosome I"/>
</dbReference>
<feature type="coiled-coil region" evidence="1">
    <location>
        <begin position="93"/>
        <end position="141"/>
    </location>
</feature>
<organism evidence="4 5">
    <name type="scientific">Aeromicrobium choanae</name>
    <dbReference type="NCBI Taxonomy" id="1736691"/>
    <lineage>
        <taxon>Bacteria</taxon>
        <taxon>Bacillati</taxon>
        <taxon>Actinomycetota</taxon>
        <taxon>Actinomycetes</taxon>
        <taxon>Propionibacteriales</taxon>
        <taxon>Nocardioidaceae</taxon>
        <taxon>Aeromicrobium</taxon>
    </lineage>
</organism>
<evidence type="ECO:0000256" key="2">
    <source>
        <dbReference type="SAM" id="MobiDB-lite"/>
    </source>
</evidence>
<feature type="region of interest" description="Disordered" evidence="2">
    <location>
        <begin position="146"/>
        <end position="170"/>
    </location>
</feature>
<keyword evidence="1" id="KW-0175">Coiled coil</keyword>
<evidence type="ECO:0000313" key="5">
    <source>
        <dbReference type="Proteomes" id="UP000191040"/>
    </source>
</evidence>
<accession>A0A1T4Z427</accession>
<evidence type="ECO:0000256" key="3">
    <source>
        <dbReference type="SAM" id="Phobius"/>
    </source>
</evidence>
<name>A0A1T4Z427_9ACTN</name>
<dbReference type="AlphaFoldDB" id="A0A1T4Z427"/>
<keyword evidence="3" id="KW-0812">Transmembrane</keyword>
<protein>
    <submittedName>
        <fullName evidence="4">Uncharacterized protein</fullName>
    </submittedName>
</protein>
<evidence type="ECO:0000313" key="4">
    <source>
        <dbReference type="EMBL" id="SKB08769.1"/>
    </source>
</evidence>
<keyword evidence="3" id="KW-0472">Membrane</keyword>
<feature type="transmembrane region" description="Helical" evidence="3">
    <location>
        <begin position="12"/>
        <end position="31"/>
    </location>
</feature>
<sequence length="170" mass="18365">MSSRTLPRSLRVTSAAIVLALAAVVVIAAVAMQTIPALIMASCVALSAGITSTVLMSEEIREVRQKFAKDRVRDARVISQREREHLDVDASFRRAVSERLRASEAEISRLRADLAAGSAQIDELEERLATEQELVAMLGVRPEIDPRIVTPDTEAGTADRADGSGELRSA</sequence>
<gene>
    <name evidence="4" type="ORF">SAMN06295964_2319</name>
</gene>